<proteinExistence type="predicted"/>
<keyword evidence="1" id="KW-0472">Membrane</keyword>
<feature type="transmembrane region" description="Helical" evidence="1">
    <location>
        <begin position="20"/>
        <end position="41"/>
    </location>
</feature>
<dbReference type="EMBL" id="UGKR01000003">
    <property type="protein sequence ID" value="STS88573.1"/>
    <property type="molecule type" value="Genomic_DNA"/>
</dbReference>
<comment type="caution">
    <text evidence="2">The sequence shown here is derived from an EMBL/GenBank/DDBJ whole genome shotgun (WGS) entry which is preliminary data.</text>
</comment>
<protein>
    <submittedName>
        <fullName evidence="2">Uncharacterized protein</fullName>
    </submittedName>
</protein>
<evidence type="ECO:0000313" key="3">
    <source>
        <dbReference type="Proteomes" id="UP000254545"/>
    </source>
</evidence>
<evidence type="ECO:0000256" key="1">
    <source>
        <dbReference type="SAM" id="Phobius"/>
    </source>
</evidence>
<name>A0A7H4ME23_KLEVA</name>
<organism evidence="2 3">
    <name type="scientific">Klebsiella variicola</name>
    <dbReference type="NCBI Taxonomy" id="244366"/>
    <lineage>
        <taxon>Bacteria</taxon>
        <taxon>Pseudomonadati</taxon>
        <taxon>Pseudomonadota</taxon>
        <taxon>Gammaproteobacteria</taxon>
        <taxon>Enterobacterales</taxon>
        <taxon>Enterobacteriaceae</taxon>
        <taxon>Klebsiella/Raoultella group</taxon>
        <taxon>Klebsiella</taxon>
        <taxon>Klebsiella pneumoniae complex</taxon>
    </lineage>
</organism>
<keyword evidence="1" id="KW-0812">Transmembrane</keyword>
<evidence type="ECO:0000313" key="2">
    <source>
        <dbReference type="EMBL" id="STS88573.1"/>
    </source>
</evidence>
<reference evidence="2 3" key="1">
    <citation type="submission" date="2018-06" db="EMBL/GenBank/DDBJ databases">
        <authorList>
            <consortium name="Pathogen Informatics"/>
            <person name="Doyle S."/>
        </authorList>
    </citation>
    <scope>NUCLEOTIDE SEQUENCE [LARGE SCALE GENOMIC DNA]</scope>
    <source>
        <strain evidence="2 3">NCTC9177</strain>
    </source>
</reference>
<dbReference type="AlphaFoldDB" id="A0A7H4ME23"/>
<gene>
    <name evidence="2" type="ORF">NCTC9177_02428</name>
</gene>
<sequence>MVNQIFYHNGSLSTSCPVKFSTSFYTINFSAGSLAAGFYLLTNSVQFLFQHLIHINEHVALCFGLRIRTDK</sequence>
<keyword evidence="1" id="KW-1133">Transmembrane helix</keyword>
<dbReference type="Proteomes" id="UP000254545">
    <property type="component" value="Unassembled WGS sequence"/>
</dbReference>
<accession>A0A7H4ME23</accession>